<protein>
    <submittedName>
        <fullName evidence="1">Uncharacterized protein</fullName>
    </submittedName>
</protein>
<accession>A0A2U3LNI2</accession>
<dbReference type="EMBL" id="OMOF01000623">
    <property type="protein sequence ID" value="SPF53379.1"/>
    <property type="molecule type" value="Genomic_DNA"/>
</dbReference>
<organism evidence="1 2">
    <name type="scientific">Candidatus Desulfosporosinus infrequens</name>
    <dbReference type="NCBI Taxonomy" id="2043169"/>
    <lineage>
        <taxon>Bacteria</taxon>
        <taxon>Bacillati</taxon>
        <taxon>Bacillota</taxon>
        <taxon>Clostridia</taxon>
        <taxon>Eubacteriales</taxon>
        <taxon>Desulfitobacteriaceae</taxon>
        <taxon>Desulfosporosinus</taxon>
    </lineage>
</organism>
<gene>
    <name evidence="1" type="ORF">SBF1_660020</name>
</gene>
<dbReference type="AlphaFoldDB" id="A0A2U3LNI2"/>
<evidence type="ECO:0000313" key="1">
    <source>
        <dbReference type="EMBL" id="SPF53379.1"/>
    </source>
</evidence>
<proteinExistence type="predicted"/>
<reference evidence="2" key="1">
    <citation type="submission" date="2018-02" db="EMBL/GenBank/DDBJ databases">
        <authorList>
            <person name="Hausmann B."/>
        </authorList>
    </citation>
    <scope>NUCLEOTIDE SEQUENCE [LARGE SCALE GENOMIC DNA]</scope>
    <source>
        <strain evidence="2">Peat soil MAG SbF1</strain>
    </source>
</reference>
<dbReference type="Proteomes" id="UP000238916">
    <property type="component" value="Unassembled WGS sequence"/>
</dbReference>
<sequence>MVEEQPPEAAPVVVLEDVPVEAVPEVVQGTAI</sequence>
<name>A0A2U3LNI2_9FIRM</name>
<evidence type="ECO:0000313" key="2">
    <source>
        <dbReference type="Proteomes" id="UP000238916"/>
    </source>
</evidence>